<comment type="similarity">
    <text evidence="1">Belongs to the phospholipid scramblase family.</text>
</comment>
<name>A0A2X0P6F2_9BASI</name>
<evidence type="ECO:0000313" key="4">
    <source>
        <dbReference type="Proteomes" id="UP000249464"/>
    </source>
</evidence>
<dbReference type="Pfam" id="PF03803">
    <property type="entry name" value="Scramblase"/>
    <property type="match status" value="1"/>
</dbReference>
<evidence type="ECO:0000256" key="2">
    <source>
        <dbReference type="SAM" id="MobiDB-lite"/>
    </source>
</evidence>
<sequence length="533" mass="56885">MTGSLLASSLLVRHLLRPPLPLSRRLVHASAPSFAQRLVRRRAPVVVRRHVPAPTSPSSPAGAAAAAGGLAKPRHDEGTDKVVQNEPQQDNTATTRSAIEQETSQSPELPPASRLPVEVPHDSHGVIDRSQSLASEKVRQLFAVPAIVVSRQLEMMSIMVGYEQANRYQLQSPEGEVLGYLLEEDLGIGKAITRQMLKTHRPFKATVLDTEGNVILVVSRPFTWINSKITVSLPDDSDRDASGSTSKVIGEAQQEWHLYRRRYNMFVNRDEEGMDQFGRIDAGLLAWDFTVLNEESRPIGSINRNFQGFAKEIFADAGQYVLRFEGIVDELAAAGALPSPVNEATLPSPASASPTPTPAKIASNNEAFSSSQGDPTSLVPSEESEEPSTSPSLDLALLPHITYDQRAVMLASAISCDFDYFSRHSGSGGMMGPGLWMPMGMGVGGASTEAGTEAGAEAGSDAGGMTPNAEGDERIPGVEDSGGVNRDSGGWSEQGWGDGGAGGEETMSDPWATPQEDADGGTWGWGDLFPGED</sequence>
<keyword evidence="4" id="KW-1185">Reference proteome</keyword>
<feature type="compositionally biased region" description="Low complexity" evidence="2">
    <location>
        <begin position="375"/>
        <end position="392"/>
    </location>
</feature>
<dbReference type="InterPro" id="IPR005552">
    <property type="entry name" value="Scramblase"/>
</dbReference>
<feature type="compositionally biased region" description="Polar residues" evidence="2">
    <location>
        <begin position="362"/>
        <end position="374"/>
    </location>
</feature>
<dbReference type="GO" id="GO:0005886">
    <property type="term" value="C:plasma membrane"/>
    <property type="evidence" value="ECO:0007669"/>
    <property type="project" value="TreeGrafter"/>
</dbReference>
<feature type="region of interest" description="Disordered" evidence="2">
    <location>
        <begin position="342"/>
        <end position="392"/>
    </location>
</feature>
<dbReference type="EMBL" id="FQNC01000043">
    <property type="protein sequence ID" value="SGY47665.1"/>
    <property type="molecule type" value="Genomic_DNA"/>
</dbReference>
<gene>
    <name evidence="3" type="primary">BQ5605_C001g00556</name>
    <name evidence="3" type="ORF">BQ5605_C001G00556</name>
</gene>
<feature type="region of interest" description="Disordered" evidence="2">
    <location>
        <begin position="50"/>
        <end position="123"/>
    </location>
</feature>
<feature type="compositionally biased region" description="Low complexity" evidence="2">
    <location>
        <begin position="52"/>
        <end position="71"/>
    </location>
</feature>
<proteinExistence type="inferred from homology"/>
<accession>A0A2X0P6F2</accession>
<evidence type="ECO:0000256" key="1">
    <source>
        <dbReference type="ARBA" id="ARBA00005350"/>
    </source>
</evidence>
<feature type="region of interest" description="Disordered" evidence="2">
    <location>
        <begin position="446"/>
        <end position="533"/>
    </location>
</feature>
<dbReference type="PANTHER" id="PTHR23248:SF9">
    <property type="entry name" value="PHOSPHOLIPID SCRAMBLASE"/>
    <property type="match status" value="1"/>
</dbReference>
<protein>
    <submittedName>
        <fullName evidence="3">BQ5605_C001g00556 protein</fullName>
    </submittedName>
</protein>
<reference evidence="3 4" key="1">
    <citation type="submission" date="2016-11" db="EMBL/GenBank/DDBJ databases">
        <authorList>
            <person name="Jaros S."/>
            <person name="Januszkiewicz K."/>
            <person name="Wedrychowicz H."/>
        </authorList>
    </citation>
    <scope>NUCLEOTIDE SEQUENCE [LARGE SCALE GENOMIC DNA]</scope>
</reference>
<dbReference type="GO" id="GO:0017128">
    <property type="term" value="F:phospholipid scramblase activity"/>
    <property type="evidence" value="ECO:0007669"/>
    <property type="project" value="InterPro"/>
</dbReference>
<organism evidence="3 4">
    <name type="scientific">Microbotryum silenes-dioicae</name>
    <dbReference type="NCBI Taxonomy" id="796604"/>
    <lineage>
        <taxon>Eukaryota</taxon>
        <taxon>Fungi</taxon>
        <taxon>Dikarya</taxon>
        <taxon>Basidiomycota</taxon>
        <taxon>Pucciniomycotina</taxon>
        <taxon>Microbotryomycetes</taxon>
        <taxon>Microbotryales</taxon>
        <taxon>Microbotryaceae</taxon>
        <taxon>Microbotryum</taxon>
    </lineage>
</organism>
<dbReference type="Proteomes" id="UP000249464">
    <property type="component" value="Unassembled WGS sequence"/>
</dbReference>
<dbReference type="STRING" id="796604.A0A2X0P6F2"/>
<feature type="compositionally biased region" description="Low complexity" evidence="2">
    <location>
        <begin position="446"/>
        <end position="464"/>
    </location>
</feature>
<dbReference type="PANTHER" id="PTHR23248">
    <property type="entry name" value="PHOSPHOLIPID SCRAMBLASE-RELATED"/>
    <property type="match status" value="1"/>
</dbReference>
<evidence type="ECO:0000313" key="3">
    <source>
        <dbReference type="EMBL" id="SGY47665.1"/>
    </source>
</evidence>
<feature type="compositionally biased region" description="Polar residues" evidence="2">
    <location>
        <begin position="85"/>
        <end position="107"/>
    </location>
</feature>
<dbReference type="AlphaFoldDB" id="A0A2X0P6F2"/>
<feature type="compositionally biased region" description="Low complexity" evidence="2">
    <location>
        <begin position="344"/>
        <end position="354"/>
    </location>
</feature>